<dbReference type="AlphaFoldDB" id="A0A5B7WWL8"/>
<dbReference type="CDD" id="cd04301">
    <property type="entry name" value="NAT_SF"/>
    <property type="match status" value="1"/>
</dbReference>
<dbReference type="KEGG" id="gcr:GcLGCM259_2590"/>
<dbReference type="PROSITE" id="PS51186">
    <property type="entry name" value="GNAT"/>
    <property type="match status" value="1"/>
</dbReference>
<organism evidence="2 3">
    <name type="scientific">Glutamicibacter creatinolyticus</name>
    <dbReference type="NCBI Taxonomy" id="162496"/>
    <lineage>
        <taxon>Bacteria</taxon>
        <taxon>Bacillati</taxon>
        <taxon>Actinomycetota</taxon>
        <taxon>Actinomycetes</taxon>
        <taxon>Micrococcales</taxon>
        <taxon>Micrococcaceae</taxon>
        <taxon>Glutamicibacter</taxon>
    </lineage>
</organism>
<protein>
    <recommendedName>
        <fullName evidence="1">N-acetyltransferase domain-containing protein</fullName>
    </recommendedName>
</protein>
<dbReference type="RefSeq" id="WP_217496536.1">
    <property type="nucleotide sequence ID" value="NZ_CP034412.1"/>
</dbReference>
<dbReference type="EMBL" id="CP034412">
    <property type="protein sequence ID" value="QCY48297.1"/>
    <property type="molecule type" value="Genomic_DNA"/>
</dbReference>
<dbReference type="GO" id="GO:0016747">
    <property type="term" value="F:acyltransferase activity, transferring groups other than amino-acyl groups"/>
    <property type="evidence" value="ECO:0007669"/>
    <property type="project" value="InterPro"/>
</dbReference>
<evidence type="ECO:0000313" key="3">
    <source>
        <dbReference type="Proteomes" id="UP000307000"/>
    </source>
</evidence>
<gene>
    <name evidence="2" type="ORF">GcLGCM259_2590</name>
</gene>
<evidence type="ECO:0000313" key="2">
    <source>
        <dbReference type="EMBL" id="QCY48297.1"/>
    </source>
</evidence>
<dbReference type="InterPro" id="IPR016181">
    <property type="entry name" value="Acyl_CoA_acyltransferase"/>
</dbReference>
<feature type="domain" description="N-acetyltransferase" evidence="1">
    <location>
        <begin position="134"/>
        <end position="276"/>
    </location>
</feature>
<dbReference type="InterPro" id="IPR000182">
    <property type="entry name" value="GNAT_dom"/>
</dbReference>
<name>A0A5B7WWL8_9MICC</name>
<accession>A0A5B7WWL8</accession>
<proteinExistence type="predicted"/>
<evidence type="ECO:0000259" key="1">
    <source>
        <dbReference type="PROSITE" id="PS51186"/>
    </source>
</evidence>
<dbReference type="Pfam" id="PF00583">
    <property type="entry name" value="Acetyltransf_1"/>
    <property type="match status" value="1"/>
</dbReference>
<dbReference type="SUPFAM" id="SSF55729">
    <property type="entry name" value="Acyl-CoA N-acyltransferases (Nat)"/>
    <property type="match status" value="1"/>
</dbReference>
<sequence length="280" mass="30253">MELDNQSSVDLPGLQLAMEQNLAEHACHLHRHLDGATVTETDDLVIADSGLSDDTFNIVAAARFTATSAPTRVAETLRALGATERPFSWWVGSASAPDDLAHSLEKSGLEASETESGMWKDLRGNFPEVQVDGLEIRLVRTPEELADYATVLSANWNPPAITVKRFYADASDAALAADSPARYLVGYVDGRAVCSAEVFFSDGVAGIYNISTLKSERRQGYGGAITLATMRTALGAGYETAVLQASEDGEPVYRRLGFTTCGYFTEYALPADKRLENARF</sequence>
<dbReference type="Gene3D" id="3.40.630.30">
    <property type="match status" value="1"/>
</dbReference>
<reference evidence="2 3" key="1">
    <citation type="submission" date="2018-12" db="EMBL/GenBank/DDBJ databases">
        <title>Complete Genome Sequence of Glutamicibacter creatinolyticus strain LGCM259,isolated from an abscess of a 12-year-old mare in Italy.</title>
        <authorList>
            <person name="Santos R.G."/>
            <person name="Silva A.L."/>
            <person name="Seyffert N."/>
            <person name="Castro T.L.P."/>
            <person name="Attili A.R."/>
            <person name="Rifici C."/>
            <person name="Mazzullo G."/>
            <person name="Brenig B."/>
            <person name="Venanzi F."/>
            <person name="Azevedo V."/>
        </authorList>
    </citation>
    <scope>NUCLEOTIDE SEQUENCE [LARGE SCALE GENOMIC DNA]</scope>
    <source>
        <strain evidence="2 3">LGCM 259</strain>
    </source>
</reference>
<dbReference type="Proteomes" id="UP000307000">
    <property type="component" value="Chromosome"/>
</dbReference>
<keyword evidence="3" id="KW-1185">Reference proteome</keyword>